<proteinExistence type="predicted"/>
<sequence length="57" mass="6076">TLAPAKMPTGVHEVSETPTLSAQVSHIHNMIKTPLTQNVVSVAEPFKVVIEAGELVK</sequence>
<evidence type="ECO:0000313" key="1">
    <source>
        <dbReference type="EMBL" id="MCI90320.1"/>
    </source>
</evidence>
<reference evidence="1 2" key="1">
    <citation type="journal article" date="2018" name="Front. Plant Sci.">
        <title>Red Clover (Trifolium pratense) and Zigzag Clover (T. medium) - A Picture of Genomic Similarities and Differences.</title>
        <authorList>
            <person name="Dluhosova J."/>
            <person name="Istvanek J."/>
            <person name="Nedelnik J."/>
            <person name="Repkova J."/>
        </authorList>
    </citation>
    <scope>NUCLEOTIDE SEQUENCE [LARGE SCALE GENOMIC DNA]</scope>
    <source>
        <strain evidence="2">cv. 10/8</strain>
        <tissue evidence="1">Leaf</tissue>
    </source>
</reference>
<protein>
    <submittedName>
        <fullName evidence="1">Uncharacterized protein</fullName>
    </submittedName>
</protein>
<name>A0A392VV54_9FABA</name>
<keyword evidence="2" id="KW-1185">Reference proteome</keyword>
<accession>A0A392VV54</accession>
<comment type="caution">
    <text evidence="1">The sequence shown here is derived from an EMBL/GenBank/DDBJ whole genome shotgun (WGS) entry which is preliminary data.</text>
</comment>
<feature type="non-terminal residue" evidence="1">
    <location>
        <position position="1"/>
    </location>
</feature>
<organism evidence="1 2">
    <name type="scientific">Trifolium medium</name>
    <dbReference type="NCBI Taxonomy" id="97028"/>
    <lineage>
        <taxon>Eukaryota</taxon>
        <taxon>Viridiplantae</taxon>
        <taxon>Streptophyta</taxon>
        <taxon>Embryophyta</taxon>
        <taxon>Tracheophyta</taxon>
        <taxon>Spermatophyta</taxon>
        <taxon>Magnoliopsida</taxon>
        <taxon>eudicotyledons</taxon>
        <taxon>Gunneridae</taxon>
        <taxon>Pentapetalae</taxon>
        <taxon>rosids</taxon>
        <taxon>fabids</taxon>
        <taxon>Fabales</taxon>
        <taxon>Fabaceae</taxon>
        <taxon>Papilionoideae</taxon>
        <taxon>50 kb inversion clade</taxon>
        <taxon>NPAAA clade</taxon>
        <taxon>Hologalegina</taxon>
        <taxon>IRL clade</taxon>
        <taxon>Trifolieae</taxon>
        <taxon>Trifolium</taxon>
    </lineage>
</organism>
<dbReference type="Proteomes" id="UP000265520">
    <property type="component" value="Unassembled WGS sequence"/>
</dbReference>
<dbReference type="AlphaFoldDB" id="A0A392VV54"/>
<dbReference type="EMBL" id="LXQA011241261">
    <property type="protein sequence ID" value="MCI90320.1"/>
    <property type="molecule type" value="Genomic_DNA"/>
</dbReference>
<evidence type="ECO:0000313" key="2">
    <source>
        <dbReference type="Proteomes" id="UP000265520"/>
    </source>
</evidence>